<keyword evidence="4 9" id="KW-0812">Transmembrane</keyword>
<evidence type="ECO:0000256" key="9">
    <source>
        <dbReference type="HAMAP-Rule" id="MF_00115"/>
    </source>
</evidence>
<dbReference type="SUPFAM" id="SSF81330">
    <property type="entry name" value="Gated mechanosensitive channel"/>
    <property type="match status" value="1"/>
</dbReference>
<dbReference type="HOGENOM" id="CLU_095787_2_3_9"/>
<sequence>MKKFLEEFKKFALKGSVMDLAVGVIIGGAFQAIVTSLVGDIISPVIGIFASTDFSNLVLTVNGAEIKYGAFITAVINFVIMALIIFLLVKGLNKLTSIGKKEEPKEPTEKTCPFCQSKISIKATRCPHCTSALEVDMEM</sequence>
<comment type="caution">
    <text evidence="10">The sequence shown here is derived from an EMBL/GenBank/DDBJ whole genome shotgun (WGS) entry which is preliminary data.</text>
</comment>
<dbReference type="InterPro" id="IPR037673">
    <property type="entry name" value="MSC/AndL"/>
</dbReference>
<dbReference type="OrthoDB" id="9810350at2"/>
<evidence type="ECO:0000256" key="2">
    <source>
        <dbReference type="ARBA" id="ARBA00022448"/>
    </source>
</evidence>
<accession>V2Y2P0</accession>
<dbReference type="Gene3D" id="1.10.1200.120">
    <property type="entry name" value="Large-conductance mechanosensitive channel, MscL, domain 1"/>
    <property type="match status" value="1"/>
</dbReference>
<dbReference type="Pfam" id="PF01741">
    <property type="entry name" value="MscL"/>
    <property type="match status" value="1"/>
</dbReference>
<evidence type="ECO:0000256" key="1">
    <source>
        <dbReference type="ARBA" id="ARBA00004141"/>
    </source>
</evidence>
<keyword evidence="3 9" id="KW-1003">Cell membrane</keyword>
<dbReference type="HAMAP" id="MF_00115">
    <property type="entry name" value="MscL"/>
    <property type="match status" value="1"/>
</dbReference>
<evidence type="ECO:0000313" key="10">
    <source>
        <dbReference type="EMBL" id="ESL01971.1"/>
    </source>
</evidence>
<comment type="similarity">
    <text evidence="9">Belongs to the MscL family.</text>
</comment>
<keyword evidence="2 9" id="KW-0813">Transport</keyword>
<gene>
    <name evidence="9" type="primary">mscL</name>
    <name evidence="10" type="ORF">GCWU0000282_002789</name>
</gene>
<keyword evidence="8 9" id="KW-0407">Ion channel</keyword>
<organism evidence="10 11">
    <name type="scientific">Catonella morbi ATCC 51271</name>
    <dbReference type="NCBI Taxonomy" id="592026"/>
    <lineage>
        <taxon>Bacteria</taxon>
        <taxon>Bacillati</taxon>
        <taxon>Bacillota</taxon>
        <taxon>Clostridia</taxon>
        <taxon>Lachnospirales</taxon>
        <taxon>Lachnospiraceae</taxon>
        <taxon>Catonella</taxon>
    </lineage>
</organism>
<evidence type="ECO:0000256" key="6">
    <source>
        <dbReference type="ARBA" id="ARBA00023065"/>
    </source>
</evidence>
<protein>
    <recommendedName>
        <fullName evidence="9">Large-conductance mechanosensitive channel</fullName>
    </recommendedName>
</protein>
<keyword evidence="6 9" id="KW-0406">Ion transport</keyword>
<dbReference type="Proteomes" id="UP000018227">
    <property type="component" value="Unassembled WGS sequence"/>
</dbReference>
<dbReference type="GO" id="GO:0005886">
    <property type="term" value="C:plasma membrane"/>
    <property type="evidence" value="ECO:0007669"/>
    <property type="project" value="UniProtKB-SubCell"/>
</dbReference>
<keyword evidence="11" id="KW-1185">Reference proteome</keyword>
<dbReference type="RefSeq" id="WP_023355633.1">
    <property type="nucleotide sequence ID" value="NZ_KI535370.1"/>
</dbReference>
<evidence type="ECO:0000256" key="4">
    <source>
        <dbReference type="ARBA" id="ARBA00022692"/>
    </source>
</evidence>
<evidence type="ECO:0000256" key="8">
    <source>
        <dbReference type="ARBA" id="ARBA00023303"/>
    </source>
</evidence>
<evidence type="ECO:0000256" key="5">
    <source>
        <dbReference type="ARBA" id="ARBA00022989"/>
    </source>
</evidence>
<dbReference type="NCBIfam" id="TIGR00220">
    <property type="entry name" value="mscL"/>
    <property type="match status" value="1"/>
</dbReference>
<reference evidence="10 11" key="1">
    <citation type="submission" date="2013-06" db="EMBL/GenBank/DDBJ databases">
        <authorList>
            <person name="Weinstock G."/>
            <person name="Sodergren E."/>
            <person name="Clifton S."/>
            <person name="Fulton L."/>
            <person name="Fulton B."/>
            <person name="Courtney L."/>
            <person name="Fronick C."/>
            <person name="Harrison M."/>
            <person name="Strong C."/>
            <person name="Farmer C."/>
            <person name="Delahaunty K."/>
            <person name="Markovic C."/>
            <person name="Hall O."/>
            <person name="Minx P."/>
            <person name="Tomlinson C."/>
            <person name="Mitreva M."/>
            <person name="Nelson J."/>
            <person name="Hou S."/>
            <person name="Wollam A."/>
            <person name="Pepin K.H."/>
            <person name="Johnson M."/>
            <person name="Bhonagiri V."/>
            <person name="Nash W.E."/>
            <person name="Warren W."/>
            <person name="Chinwalla A."/>
            <person name="Mardis E.R."/>
            <person name="Wilson R.K."/>
        </authorList>
    </citation>
    <scope>NUCLEOTIDE SEQUENCE [LARGE SCALE GENOMIC DNA]</scope>
    <source>
        <strain evidence="10 11">ATCC 51271</strain>
    </source>
</reference>
<dbReference type="EMBL" id="ACIL03000017">
    <property type="protein sequence ID" value="ESL01971.1"/>
    <property type="molecule type" value="Genomic_DNA"/>
</dbReference>
<comment type="function">
    <text evidence="9">Channel that opens in response to stretch forces in the membrane lipid bilayer. May participate in the regulation of osmotic pressure changes within the cell.</text>
</comment>
<dbReference type="STRING" id="592026.GCWU0000282_002789"/>
<name>V2Y2P0_9FIRM</name>
<feature type="transmembrane region" description="Helical" evidence="9">
    <location>
        <begin position="20"/>
        <end position="48"/>
    </location>
</feature>
<comment type="subcellular location">
    <subcellularLocation>
        <location evidence="9">Cell membrane</location>
        <topology evidence="9">Multi-pass membrane protein</topology>
    </subcellularLocation>
    <subcellularLocation>
        <location evidence="1">Membrane</location>
        <topology evidence="1">Multi-pass membrane protein</topology>
    </subcellularLocation>
</comment>
<evidence type="ECO:0000256" key="7">
    <source>
        <dbReference type="ARBA" id="ARBA00023136"/>
    </source>
</evidence>
<proteinExistence type="inferred from homology"/>
<dbReference type="GO" id="GO:0008381">
    <property type="term" value="F:mechanosensitive monoatomic ion channel activity"/>
    <property type="evidence" value="ECO:0007669"/>
    <property type="project" value="UniProtKB-UniRule"/>
</dbReference>
<dbReference type="InterPro" id="IPR036019">
    <property type="entry name" value="MscL_channel"/>
</dbReference>
<dbReference type="eggNOG" id="COG1970">
    <property type="taxonomic scope" value="Bacteria"/>
</dbReference>
<dbReference type="PANTHER" id="PTHR30266:SF2">
    <property type="entry name" value="LARGE-CONDUCTANCE MECHANOSENSITIVE CHANNEL"/>
    <property type="match status" value="1"/>
</dbReference>
<dbReference type="InterPro" id="IPR001185">
    <property type="entry name" value="MS_channel"/>
</dbReference>
<keyword evidence="5 9" id="KW-1133">Transmembrane helix</keyword>
<evidence type="ECO:0000256" key="3">
    <source>
        <dbReference type="ARBA" id="ARBA00022475"/>
    </source>
</evidence>
<evidence type="ECO:0000313" key="11">
    <source>
        <dbReference type="Proteomes" id="UP000018227"/>
    </source>
</evidence>
<dbReference type="AlphaFoldDB" id="V2Y2P0"/>
<keyword evidence="7 9" id="KW-0472">Membrane</keyword>
<dbReference type="PRINTS" id="PR01264">
    <property type="entry name" value="MECHCHANNEL"/>
</dbReference>
<comment type="subunit">
    <text evidence="9">Homopentamer.</text>
</comment>
<dbReference type="PANTHER" id="PTHR30266">
    <property type="entry name" value="MECHANOSENSITIVE CHANNEL MSCL"/>
    <property type="match status" value="1"/>
</dbReference>
<feature type="transmembrane region" description="Helical" evidence="9">
    <location>
        <begin position="68"/>
        <end position="89"/>
    </location>
</feature>